<dbReference type="EMBL" id="JBEPSH010000011">
    <property type="protein sequence ID" value="MET4579693.1"/>
    <property type="molecule type" value="Genomic_DNA"/>
</dbReference>
<organism evidence="9 10">
    <name type="scientific">Ottowia thiooxydans</name>
    <dbReference type="NCBI Taxonomy" id="219182"/>
    <lineage>
        <taxon>Bacteria</taxon>
        <taxon>Pseudomonadati</taxon>
        <taxon>Pseudomonadota</taxon>
        <taxon>Betaproteobacteria</taxon>
        <taxon>Burkholderiales</taxon>
        <taxon>Comamonadaceae</taxon>
        <taxon>Ottowia</taxon>
    </lineage>
</organism>
<evidence type="ECO:0000259" key="8">
    <source>
        <dbReference type="PROSITE" id="PS51352"/>
    </source>
</evidence>
<dbReference type="PROSITE" id="PS00194">
    <property type="entry name" value="THIOREDOXIN_1"/>
    <property type="match status" value="1"/>
</dbReference>
<keyword evidence="10" id="KW-1185">Reference proteome</keyword>
<evidence type="ECO:0000256" key="1">
    <source>
        <dbReference type="ARBA" id="ARBA00008987"/>
    </source>
</evidence>
<dbReference type="NCBIfam" id="NF008229">
    <property type="entry name" value="PRK10996.1"/>
    <property type="match status" value="1"/>
</dbReference>
<feature type="domain" description="Thioredoxin" evidence="8">
    <location>
        <begin position="20"/>
        <end position="147"/>
    </location>
</feature>
<evidence type="ECO:0000256" key="6">
    <source>
        <dbReference type="ARBA" id="ARBA00023284"/>
    </source>
</evidence>
<comment type="similarity">
    <text evidence="1">Belongs to the thioredoxin family.</text>
</comment>
<evidence type="ECO:0000256" key="5">
    <source>
        <dbReference type="ARBA" id="ARBA00023157"/>
    </source>
</evidence>
<dbReference type="InterPro" id="IPR017937">
    <property type="entry name" value="Thioredoxin_CS"/>
</dbReference>
<dbReference type="Proteomes" id="UP001549320">
    <property type="component" value="Unassembled WGS sequence"/>
</dbReference>
<evidence type="ECO:0000256" key="3">
    <source>
        <dbReference type="ARBA" id="ARBA00022723"/>
    </source>
</evidence>
<evidence type="ECO:0000313" key="9">
    <source>
        <dbReference type="EMBL" id="MET4579693.1"/>
    </source>
</evidence>
<dbReference type="CDD" id="cd02947">
    <property type="entry name" value="TRX_family"/>
    <property type="match status" value="1"/>
</dbReference>
<keyword evidence="4" id="KW-0249">Electron transport</keyword>
<keyword evidence="5" id="KW-1015">Disulfide bond</keyword>
<evidence type="ECO:0000256" key="2">
    <source>
        <dbReference type="ARBA" id="ARBA00022448"/>
    </source>
</evidence>
<dbReference type="PANTHER" id="PTHR45663:SF11">
    <property type="entry name" value="GEO12009P1"/>
    <property type="match status" value="1"/>
</dbReference>
<dbReference type="PANTHER" id="PTHR45663">
    <property type="entry name" value="GEO12009P1"/>
    <property type="match status" value="1"/>
</dbReference>
<dbReference type="Pfam" id="PF21352">
    <property type="entry name" value="Zn_ribbon_Thio2"/>
    <property type="match status" value="1"/>
</dbReference>
<dbReference type="Gene3D" id="2.30.30.380">
    <property type="entry name" value="Zn-finger domain of Sec23/24"/>
    <property type="match status" value="1"/>
</dbReference>
<evidence type="ECO:0000313" key="10">
    <source>
        <dbReference type="Proteomes" id="UP001549320"/>
    </source>
</evidence>
<sequence length="147" mass="16217">MSEALHIVCPHCHTTNRVQTDHLTSHPDCGSCHQALFTGSPVVLDNEAAFDKHLMRSHIPLLVDFWAPWCGPCRMMAPAYEKAALQLEPQFRVAKVNTEAAQALGARFNIRSIPTLALFMGGKEVARQAGAMTVPSQIAQWAKTQIR</sequence>
<keyword evidence="3" id="KW-0479">Metal-binding</keyword>
<keyword evidence="6" id="KW-0676">Redox-active center</keyword>
<name>A0ABV2QFL5_9BURK</name>
<dbReference type="PRINTS" id="PR00421">
    <property type="entry name" value="THIOREDOXIN"/>
</dbReference>
<comment type="caution">
    <text evidence="9">The sequence shown here is derived from an EMBL/GenBank/DDBJ whole genome shotgun (WGS) entry which is preliminary data.</text>
</comment>
<dbReference type="RefSeq" id="WP_354448036.1">
    <property type="nucleotide sequence ID" value="NZ_JBEPSH010000011.1"/>
</dbReference>
<accession>A0ABV2QFL5</accession>
<keyword evidence="2" id="KW-0813">Transport</keyword>
<dbReference type="GO" id="GO:0047134">
    <property type="term" value="F:protein-disulfide reductase [NAD(P)H] activity"/>
    <property type="evidence" value="ECO:0007669"/>
    <property type="project" value="UniProtKB-EC"/>
</dbReference>
<dbReference type="InterPro" id="IPR013766">
    <property type="entry name" value="Thioredoxin_domain"/>
</dbReference>
<gene>
    <name evidence="9" type="ORF">ABIE13_004830</name>
</gene>
<keyword evidence="9" id="KW-0560">Oxidoreductase</keyword>
<dbReference type="PROSITE" id="PS51352">
    <property type="entry name" value="THIOREDOXIN_2"/>
    <property type="match status" value="1"/>
</dbReference>
<evidence type="ECO:0000256" key="7">
    <source>
        <dbReference type="NCBIfam" id="TIGR01068"/>
    </source>
</evidence>
<reference evidence="9 10" key="1">
    <citation type="submission" date="2024-06" db="EMBL/GenBank/DDBJ databases">
        <title>Sorghum-associated microbial communities from plants grown in Nebraska, USA.</title>
        <authorList>
            <person name="Schachtman D."/>
        </authorList>
    </citation>
    <scope>NUCLEOTIDE SEQUENCE [LARGE SCALE GENOMIC DNA]</scope>
    <source>
        <strain evidence="9 10">2709</strain>
    </source>
</reference>
<proteinExistence type="inferred from homology"/>
<dbReference type="Pfam" id="PF00085">
    <property type="entry name" value="Thioredoxin"/>
    <property type="match status" value="1"/>
</dbReference>
<protein>
    <recommendedName>
        <fullName evidence="7">Thioredoxin</fullName>
    </recommendedName>
</protein>
<dbReference type="InterPro" id="IPR036249">
    <property type="entry name" value="Thioredoxin-like_sf"/>
</dbReference>
<dbReference type="NCBIfam" id="TIGR01068">
    <property type="entry name" value="thioredoxin"/>
    <property type="match status" value="1"/>
</dbReference>
<evidence type="ECO:0000256" key="4">
    <source>
        <dbReference type="ARBA" id="ARBA00022982"/>
    </source>
</evidence>
<dbReference type="Gene3D" id="3.40.30.10">
    <property type="entry name" value="Glutaredoxin"/>
    <property type="match status" value="1"/>
</dbReference>
<dbReference type="SUPFAM" id="SSF52833">
    <property type="entry name" value="Thioredoxin-like"/>
    <property type="match status" value="1"/>
</dbReference>
<dbReference type="InterPro" id="IPR005746">
    <property type="entry name" value="Thioredoxin"/>
</dbReference>
<dbReference type="InterPro" id="IPR049299">
    <property type="entry name" value="Thio2_N"/>
</dbReference>